<protein>
    <recommendedName>
        <fullName evidence="2">Amidoligase enzyme</fullName>
    </recommendedName>
</protein>
<sequence>LTPPSSKSKAEDYIRLACKLLKKYGYQTHSSCSVHVHLDASDFRSDPLKLGRVLRVFYAVEDILFSMNPESRWSNSYCKSLSSFYSFEDFEGEFTLEEFDAKWYKNINKTEVKRLKTNSSPDYKYCSLNLHSVAYRGTIEFRHHGSTLNAGKIIHWIALLTHLVEYAVGDKYDDKKIIELYSMDTGLDKLEKMREVFEIEKKSFDYITGRIKKFNSKFLQFKRTMSSVSASKRIDNKDLLERQVDNQKQTKKRHLRHFIGKQLGFMLKNTTDKVLHINTRRSSFGYEGMITPSSLDINSASEWVVTRS</sequence>
<accession>A0A0F8XWE1</accession>
<name>A0A0F8XWE1_9ZZZZ</name>
<dbReference type="AlphaFoldDB" id="A0A0F8XWE1"/>
<dbReference type="PANTHER" id="PTHR36847">
    <property type="entry name" value="AMIDOLIGASE ENZYME"/>
    <property type="match status" value="1"/>
</dbReference>
<dbReference type="InterPro" id="IPR022025">
    <property type="entry name" value="Amidoligase_2"/>
</dbReference>
<evidence type="ECO:0008006" key="2">
    <source>
        <dbReference type="Google" id="ProtNLM"/>
    </source>
</evidence>
<dbReference type="PANTHER" id="PTHR36847:SF1">
    <property type="entry name" value="AMIDOLIGASE ENZYME"/>
    <property type="match status" value="1"/>
</dbReference>
<organism evidence="1">
    <name type="scientific">marine sediment metagenome</name>
    <dbReference type="NCBI Taxonomy" id="412755"/>
    <lineage>
        <taxon>unclassified sequences</taxon>
        <taxon>metagenomes</taxon>
        <taxon>ecological metagenomes</taxon>
    </lineage>
</organism>
<comment type="caution">
    <text evidence="1">The sequence shown here is derived from an EMBL/GenBank/DDBJ whole genome shotgun (WGS) entry which is preliminary data.</text>
</comment>
<reference evidence="1" key="1">
    <citation type="journal article" date="2015" name="Nature">
        <title>Complex archaea that bridge the gap between prokaryotes and eukaryotes.</title>
        <authorList>
            <person name="Spang A."/>
            <person name="Saw J.H."/>
            <person name="Jorgensen S.L."/>
            <person name="Zaremba-Niedzwiedzka K."/>
            <person name="Martijn J."/>
            <person name="Lind A.E."/>
            <person name="van Eijk R."/>
            <person name="Schleper C."/>
            <person name="Guy L."/>
            <person name="Ettema T.J."/>
        </authorList>
    </citation>
    <scope>NUCLEOTIDE SEQUENCE</scope>
</reference>
<evidence type="ECO:0000313" key="1">
    <source>
        <dbReference type="EMBL" id="KKK65580.1"/>
    </source>
</evidence>
<feature type="non-terminal residue" evidence="1">
    <location>
        <position position="1"/>
    </location>
</feature>
<proteinExistence type="predicted"/>
<dbReference type="EMBL" id="LAZR01060485">
    <property type="protein sequence ID" value="KKK65580.1"/>
    <property type="molecule type" value="Genomic_DNA"/>
</dbReference>
<dbReference type="Pfam" id="PF12224">
    <property type="entry name" value="Amidoligase_2"/>
    <property type="match status" value="1"/>
</dbReference>
<gene>
    <name evidence="1" type="ORF">LCGC14_2972720</name>
</gene>